<accession>A0ABY6BKW6</accession>
<sequence length="135" mass="14724">MRRQWKTLGFTLVELMIVVAVIAIIAAIAYPAFTEQMRRSRRSEAVTGLQQIQLLQEKYRANKPTYGTVAQIGANATSERGYYAFTITNNTATGFVATAAAQGVQLKDTKCLSMTLTYAAGTTTKGSTTGLECWN</sequence>
<keyword evidence="4" id="KW-1185">Reference proteome</keyword>
<evidence type="ECO:0000256" key="2">
    <source>
        <dbReference type="SAM" id="Phobius"/>
    </source>
</evidence>
<dbReference type="NCBIfam" id="TIGR02532">
    <property type="entry name" value="IV_pilin_GFxxxE"/>
    <property type="match status" value="1"/>
</dbReference>
<dbReference type="SUPFAM" id="SSF54523">
    <property type="entry name" value="Pili subunits"/>
    <property type="match status" value="1"/>
</dbReference>
<keyword evidence="1" id="KW-0488">Methylation</keyword>
<dbReference type="InterPro" id="IPR012902">
    <property type="entry name" value="N_methyl_site"/>
</dbReference>
<feature type="transmembrane region" description="Helical" evidence="2">
    <location>
        <begin position="12"/>
        <end position="33"/>
    </location>
</feature>
<keyword evidence="2" id="KW-0472">Membrane</keyword>
<dbReference type="Gene3D" id="3.30.700.10">
    <property type="entry name" value="Glycoprotein, Type 4 Pilin"/>
    <property type="match status" value="1"/>
</dbReference>
<dbReference type="Pfam" id="PF16732">
    <property type="entry name" value="ComP_DUS"/>
    <property type="match status" value="1"/>
</dbReference>
<keyword evidence="2" id="KW-0812">Transmembrane</keyword>
<proteinExistence type="predicted"/>
<dbReference type="EMBL" id="CP104694">
    <property type="protein sequence ID" value="UXI69680.1"/>
    <property type="molecule type" value="Genomic_DNA"/>
</dbReference>
<dbReference type="PANTHER" id="PTHR30093:SF47">
    <property type="entry name" value="TYPE IV PILUS NON-CORE MINOR PILIN PILE"/>
    <property type="match status" value="1"/>
</dbReference>
<reference evidence="3" key="1">
    <citation type="submission" date="2022-09" db="EMBL/GenBank/DDBJ databases">
        <title>Tahibacter sp. nov., isolated from a fresh water.</title>
        <authorList>
            <person name="Baek J.H."/>
            <person name="Lee J.K."/>
            <person name="Kim J.M."/>
            <person name="Jeon C.O."/>
        </authorList>
    </citation>
    <scope>NUCLEOTIDE SEQUENCE</scope>
    <source>
        <strain evidence="3">W38</strain>
    </source>
</reference>
<dbReference type="InterPro" id="IPR045584">
    <property type="entry name" value="Pilin-like"/>
</dbReference>
<dbReference type="RefSeq" id="WP_261696633.1">
    <property type="nucleotide sequence ID" value="NZ_CP104694.1"/>
</dbReference>
<dbReference type="InterPro" id="IPR000983">
    <property type="entry name" value="Bac_GSPG_pilin"/>
</dbReference>
<evidence type="ECO:0000256" key="1">
    <source>
        <dbReference type="ARBA" id="ARBA00022481"/>
    </source>
</evidence>
<dbReference type="PANTHER" id="PTHR30093">
    <property type="entry name" value="GENERAL SECRETION PATHWAY PROTEIN G"/>
    <property type="match status" value="1"/>
</dbReference>
<organism evidence="3 4">
    <name type="scientific">Tahibacter amnicola</name>
    <dbReference type="NCBI Taxonomy" id="2976241"/>
    <lineage>
        <taxon>Bacteria</taxon>
        <taxon>Pseudomonadati</taxon>
        <taxon>Pseudomonadota</taxon>
        <taxon>Gammaproteobacteria</taxon>
        <taxon>Lysobacterales</taxon>
        <taxon>Rhodanobacteraceae</taxon>
        <taxon>Tahibacter</taxon>
    </lineage>
</organism>
<dbReference type="Pfam" id="PF07963">
    <property type="entry name" value="N_methyl"/>
    <property type="match status" value="1"/>
</dbReference>
<dbReference type="InterPro" id="IPR031982">
    <property type="entry name" value="PilE-like"/>
</dbReference>
<evidence type="ECO:0000313" key="3">
    <source>
        <dbReference type="EMBL" id="UXI69680.1"/>
    </source>
</evidence>
<name>A0ABY6BKW6_9GAMM</name>
<evidence type="ECO:0000313" key="4">
    <source>
        <dbReference type="Proteomes" id="UP001064632"/>
    </source>
</evidence>
<dbReference type="Proteomes" id="UP001064632">
    <property type="component" value="Chromosome"/>
</dbReference>
<gene>
    <name evidence="3" type="ORF">N4264_08630</name>
</gene>
<dbReference type="PRINTS" id="PR00813">
    <property type="entry name" value="BCTERIALGSPG"/>
</dbReference>
<protein>
    <submittedName>
        <fullName evidence="3">Type IV pilin protein</fullName>
    </submittedName>
</protein>
<keyword evidence="2" id="KW-1133">Transmembrane helix</keyword>